<comment type="caution">
    <text evidence="3">The sequence shown here is derived from an EMBL/GenBank/DDBJ whole genome shotgun (WGS) entry which is preliminary data.</text>
</comment>
<keyword evidence="1" id="KW-0472">Membrane</keyword>
<dbReference type="RefSeq" id="WP_184975834.1">
    <property type="nucleotide sequence ID" value="NZ_JACHIN010000028.1"/>
</dbReference>
<evidence type="ECO:0000259" key="2">
    <source>
        <dbReference type="Pfam" id="PF13796"/>
    </source>
</evidence>
<protein>
    <recommendedName>
        <fullName evidence="2">Putative sensor domain-containing protein</fullName>
    </recommendedName>
</protein>
<dbReference type="EMBL" id="JACHIN010000028">
    <property type="protein sequence ID" value="MBB5084944.1"/>
    <property type="molecule type" value="Genomic_DNA"/>
</dbReference>
<reference evidence="3 4" key="1">
    <citation type="submission" date="2020-08" db="EMBL/GenBank/DDBJ databases">
        <title>Genomic Encyclopedia of Type Strains, Phase IV (KMG-IV): sequencing the most valuable type-strain genomes for metagenomic binning, comparative biology and taxonomic classification.</title>
        <authorList>
            <person name="Goeker M."/>
        </authorList>
    </citation>
    <scope>NUCLEOTIDE SEQUENCE [LARGE SCALE GENOMIC DNA]</scope>
    <source>
        <strain evidence="3 4">DSM 45385</strain>
    </source>
</reference>
<proteinExistence type="predicted"/>
<dbReference type="Proteomes" id="UP000568380">
    <property type="component" value="Unassembled WGS sequence"/>
</dbReference>
<dbReference type="Pfam" id="PF13796">
    <property type="entry name" value="Sensor"/>
    <property type="match status" value="1"/>
</dbReference>
<evidence type="ECO:0000256" key="1">
    <source>
        <dbReference type="SAM" id="Phobius"/>
    </source>
</evidence>
<dbReference type="AlphaFoldDB" id="A0A7W8AEZ7"/>
<feature type="transmembrane region" description="Helical" evidence="1">
    <location>
        <begin position="37"/>
        <end position="56"/>
    </location>
</feature>
<accession>A0A7W8AEZ7</accession>
<name>A0A7W8AEZ7_9ACTN</name>
<evidence type="ECO:0000313" key="3">
    <source>
        <dbReference type="EMBL" id="MBB5084944.1"/>
    </source>
</evidence>
<evidence type="ECO:0000313" key="4">
    <source>
        <dbReference type="Proteomes" id="UP000568380"/>
    </source>
</evidence>
<gene>
    <name evidence="3" type="ORF">HNR40_010455</name>
</gene>
<feature type="transmembrane region" description="Helical" evidence="1">
    <location>
        <begin position="12"/>
        <end position="31"/>
    </location>
</feature>
<keyword evidence="4" id="KW-1185">Reference proteome</keyword>
<dbReference type="InterPro" id="IPR025828">
    <property type="entry name" value="Put_sensor_dom"/>
</dbReference>
<keyword evidence="1" id="KW-1133">Transmembrane helix</keyword>
<feature type="domain" description="Putative sensor" evidence="2">
    <location>
        <begin position="14"/>
        <end position="200"/>
    </location>
</feature>
<sequence>MRTLQHRITTDTRYVLAGFPVTVIAFVLVVAGVAAGLGSAVAFVGLPVLAATAVLARKFADAERTALPGVTGQAFSRPEYPRAPVGAGWFRRAMTPIANGQAFLDLVHAIVALPFAIVSFVLTAVWWAGAIAGLTFPIYGWALAKIPGLDGGLPALLGLGDGDGVFVAFNTAAGLMFALTLPAVVRIAATLKASLAQALLTRPAPLRQPVRHPYEESVLAA</sequence>
<keyword evidence="1" id="KW-0812">Transmembrane</keyword>
<feature type="transmembrane region" description="Helical" evidence="1">
    <location>
        <begin position="164"/>
        <end position="185"/>
    </location>
</feature>
<feature type="transmembrane region" description="Helical" evidence="1">
    <location>
        <begin position="111"/>
        <end position="144"/>
    </location>
</feature>
<organism evidence="3 4">
    <name type="scientific">Nonomuraea endophytica</name>
    <dbReference type="NCBI Taxonomy" id="714136"/>
    <lineage>
        <taxon>Bacteria</taxon>
        <taxon>Bacillati</taxon>
        <taxon>Actinomycetota</taxon>
        <taxon>Actinomycetes</taxon>
        <taxon>Streptosporangiales</taxon>
        <taxon>Streptosporangiaceae</taxon>
        <taxon>Nonomuraea</taxon>
    </lineage>
</organism>